<name>Q07PS0_RHOP5</name>
<dbReference type="SMART" id="SM00465">
    <property type="entry name" value="GIYc"/>
    <property type="match status" value="1"/>
</dbReference>
<dbReference type="CDD" id="cd10448">
    <property type="entry name" value="GIY-YIG_unchar_3"/>
    <property type="match status" value="1"/>
</dbReference>
<dbReference type="STRING" id="316055.RPE_2120"/>
<dbReference type="OrthoDB" id="287318at2"/>
<proteinExistence type="inferred from homology"/>
<dbReference type="eggNOG" id="COG2827">
    <property type="taxonomic scope" value="Bacteria"/>
</dbReference>
<evidence type="ECO:0000259" key="2">
    <source>
        <dbReference type="PROSITE" id="PS50164"/>
    </source>
</evidence>
<dbReference type="PANTHER" id="PTHR34477:SF5">
    <property type="entry name" value="BSL5627 PROTEIN"/>
    <property type="match status" value="1"/>
</dbReference>
<dbReference type="Gene3D" id="3.40.1440.10">
    <property type="entry name" value="GIY-YIG endonuclease"/>
    <property type="match status" value="1"/>
</dbReference>
<evidence type="ECO:0000256" key="1">
    <source>
        <dbReference type="ARBA" id="ARBA00007435"/>
    </source>
</evidence>
<dbReference type="InterPro" id="IPR000305">
    <property type="entry name" value="GIY-YIG_endonuc"/>
</dbReference>
<dbReference type="InterPro" id="IPR050190">
    <property type="entry name" value="UPF0213_domain"/>
</dbReference>
<dbReference type="AlphaFoldDB" id="Q07PS0"/>
<reference evidence="3" key="1">
    <citation type="submission" date="2006-09" db="EMBL/GenBank/DDBJ databases">
        <title>Complete sequence of Rhodopseudomonas palustris BisA53.</title>
        <authorList>
            <consortium name="US DOE Joint Genome Institute"/>
            <person name="Copeland A."/>
            <person name="Lucas S."/>
            <person name="Lapidus A."/>
            <person name="Barry K."/>
            <person name="Detter J.C."/>
            <person name="Glavina del Rio T."/>
            <person name="Hammon N."/>
            <person name="Israni S."/>
            <person name="Dalin E."/>
            <person name="Tice H."/>
            <person name="Pitluck S."/>
            <person name="Chain P."/>
            <person name="Malfatti S."/>
            <person name="Shin M."/>
            <person name="Vergez L."/>
            <person name="Schmutz J."/>
            <person name="Larimer F."/>
            <person name="Land M."/>
            <person name="Hauser L."/>
            <person name="Pelletier D.A."/>
            <person name="Kyrpides N."/>
            <person name="Kim E."/>
            <person name="Harwood C.S."/>
            <person name="Oda Y."/>
            <person name="Richardson P."/>
        </authorList>
    </citation>
    <scope>NUCLEOTIDE SEQUENCE [LARGE SCALE GENOMIC DNA]</scope>
    <source>
        <strain evidence="3">BisA53</strain>
    </source>
</reference>
<sequence>MAYYVYLLASRKDGALYVGVTNDLVRRVFEHRSKAVPGFTSRYNITRLVWFEVYDDPISAITREKEIKKWRRAWKIALIERDNSNWDDLYDCIAQ</sequence>
<evidence type="ECO:0000313" key="3">
    <source>
        <dbReference type="EMBL" id="ABJ06064.1"/>
    </source>
</evidence>
<dbReference type="EMBL" id="CP000463">
    <property type="protein sequence ID" value="ABJ06064.1"/>
    <property type="molecule type" value="Genomic_DNA"/>
</dbReference>
<dbReference type="InterPro" id="IPR035901">
    <property type="entry name" value="GIY-YIG_endonuc_sf"/>
</dbReference>
<dbReference type="HOGENOM" id="CLU_135650_3_1_5"/>
<accession>Q07PS0</accession>
<dbReference type="Pfam" id="PF01541">
    <property type="entry name" value="GIY-YIG"/>
    <property type="match status" value="1"/>
</dbReference>
<dbReference type="PANTHER" id="PTHR34477">
    <property type="entry name" value="UPF0213 PROTEIN YHBQ"/>
    <property type="match status" value="1"/>
</dbReference>
<dbReference type="PROSITE" id="PS50164">
    <property type="entry name" value="GIY_YIG"/>
    <property type="match status" value="1"/>
</dbReference>
<comment type="similarity">
    <text evidence="1">Belongs to the UPF0213 family.</text>
</comment>
<feature type="domain" description="GIY-YIG" evidence="2">
    <location>
        <begin position="1"/>
        <end position="77"/>
    </location>
</feature>
<gene>
    <name evidence="3" type="ordered locus">RPE_2120</name>
</gene>
<organism evidence="3">
    <name type="scientific">Rhodopseudomonas palustris (strain BisA53)</name>
    <dbReference type="NCBI Taxonomy" id="316055"/>
    <lineage>
        <taxon>Bacteria</taxon>
        <taxon>Pseudomonadati</taxon>
        <taxon>Pseudomonadota</taxon>
        <taxon>Alphaproteobacteria</taxon>
        <taxon>Hyphomicrobiales</taxon>
        <taxon>Nitrobacteraceae</taxon>
        <taxon>Rhodopseudomonas</taxon>
    </lineage>
</organism>
<protein>
    <submittedName>
        <fullName evidence="3">Excinuclease ABC, C subunit domain protein</fullName>
    </submittedName>
</protein>
<dbReference type="SUPFAM" id="SSF82771">
    <property type="entry name" value="GIY-YIG endonuclease"/>
    <property type="match status" value="1"/>
</dbReference>
<dbReference type="KEGG" id="rpe:RPE_2120"/>